<keyword evidence="1" id="KW-0732">Signal</keyword>
<comment type="caution">
    <text evidence="2">The sequence shown here is derived from an EMBL/GenBank/DDBJ whole genome shotgun (WGS) entry which is preliminary data.</text>
</comment>
<dbReference type="AlphaFoldDB" id="A0A286UL71"/>
<evidence type="ECO:0000313" key="3">
    <source>
        <dbReference type="Proteomes" id="UP000217199"/>
    </source>
</evidence>
<sequence>MRTSLSVAVFLSVYLQSATAVSSFAKRAAAYYDPRVNGGSMLDVATSDGLGEPLNVIISGLSSPEVLTDDGFLNFARSIDFSEECFGLHLGDPQSANLGDGNGFVNQTIELRSDFDNAEVGTCLESLVGGNHFRVFRQNGSLADSGALFLAVSQEENVFEHHTIAADGYNVGRDKLVAAATAGQTSFDGVTYSTTAEAITGLMAAGSTGVNHGIAVDGVVQLLTVTIV</sequence>
<gene>
    <name evidence="2" type="ORF">PNOK_0294500</name>
</gene>
<accession>A0A286UL71</accession>
<reference evidence="2 3" key="1">
    <citation type="journal article" date="2017" name="Mol. Ecol.">
        <title>Comparative and population genomic landscape of Phellinus noxius: A hypervariable fungus causing root rot in trees.</title>
        <authorList>
            <person name="Chung C.L."/>
            <person name="Lee T.J."/>
            <person name="Akiba M."/>
            <person name="Lee H.H."/>
            <person name="Kuo T.H."/>
            <person name="Liu D."/>
            <person name="Ke H.M."/>
            <person name="Yokoi T."/>
            <person name="Roa M.B."/>
            <person name="Lu M.J."/>
            <person name="Chang Y.Y."/>
            <person name="Ann P.J."/>
            <person name="Tsai J.N."/>
            <person name="Chen C.Y."/>
            <person name="Tzean S.S."/>
            <person name="Ota Y."/>
            <person name="Hattori T."/>
            <person name="Sahashi N."/>
            <person name="Liou R.F."/>
            <person name="Kikuchi T."/>
            <person name="Tsai I.J."/>
        </authorList>
    </citation>
    <scope>NUCLEOTIDE SEQUENCE [LARGE SCALE GENOMIC DNA]</scope>
    <source>
        <strain evidence="2 3">FFPRI411160</strain>
    </source>
</reference>
<dbReference type="OrthoDB" id="2310204at2759"/>
<dbReference type="InParanoid" id="A0A286UL71"/>
<dbReference type="EMBL" id="NBII01000003">
    <property type="protein sequence ID" value="PAV20318.1"/>
    <property type="molecule type" value="Genomic_DNA"/>
</dbReference>
<evidence type="ECO:0000313" key="2">
    <source>
        <dbReference type="EMBL" id="PAV20318.1"/>
    </source>
</evidence>
<protein>
    <submittedName>
        <fullName evidence="2">Uncharacterized protein</fullName>
    </submittedName>
</protein>
<keyword evidence="3" id="KW-1185">Reference proteome</keyword>
<proteinExistence type="predicted"/>
<organism evidence="2 3">
    <name type="scientific">Pyrrhoderma noxium</name>
    <dbReference type="NCBI Taxonomy" id="2282107"/>
    <lineage>
        <taxon>Eukaryota</taxon>
        <taxon>Fungi</taxon>
        <taxon>Dikarya</taxon>
        <taxon>Basidiomycota</taxon>
        <taxon>Agaricomycotina</taxon>
        <taxon>Agaricomycetes</taxon>
        <taxon>Hymenochaetales</taxon>
        <taxon>Hymenochaetaceae</taxon>
        <taxon>Pyrrhoderma</taxon>
    </lineage>
</organism>
<dbReference type="Proteomes" id="UP000217199">
    <property type="component" value="Unassembled WGS sequence"/>
</dbReference>
<name>A0A286UL71_9AGAM</name>
<evidence type="ECO:0000256" key="1">
    <source>
        <dbReference type="SAM" id="SignalP"/>
    </source>
</evidence>
<feature type="chain" id="PRO_5013622036" evidence="1">
    <location>
        <begin position="21"/>
        <end position="228"/>
    </location>
</feature>
<dbReference type="STRING" id="2282107.A0A286UL71"/>
<feature type="signal peptide" evidence="1">
    <location>
        <begin position="1"/>
        <end position="20"/>
    </location>
</feature>